<dbReference type="EMBL" id="ML737114">
    <property type="protein sequence ID" value="KAE8346905.1"/>
    <property type="molecule type" value="Genomic_DNA"/>
</dbReference>
<accession>A0A5N6YN26</accession>
<gene>
    <name evidence="2" type="ORF">BDV24DRAFT_52049</name>
</gene>
<keyword evidence="1" id="KW-0472">Membrane</keyword>
<feature type="transmembrane region" description="Helical" evidence="1">
    <location>
        <begin position="39"/>
        <end position="56"/>
    </location>
</feature>
<keyword evidence="1" id="KW-0812">Transmembrane</keyword>
<evidence type="ECO:0000256" key="1">
    <source>
        <dbReference type="SAM" id="Phobius"/>
    </source>
</evidence>
<sequence>MHVSKYVIRRNNWFQGLGFRFSHCSGLFAIFLLSHSTNYSLLNFFFLVFLLSLPTISCQQIIKSGNQVSSYPGITGV</sequence>
<dbReference type="Proteomes" id="UP000325558">
    <property type="component" value="Unassembled WGS sequence"/>
</dbReference>
<organism evidence="2">
    <name type="scientific">Aspergillus arachidicola</name>
    <dbReference type="NCBI Taxonomy" id="656916"/>
    <lineage>
        <taxon>Eukaryota</taxon>
        <taxon>Fungi</taxon>
        <taxon>Dikarya</taxon>
        <taxon>Ascomycota</taxon>
        <taxon>Pezizomycotina</taxon>
        <taxon>Eurotiomycetes</taxon>
        <taxon>Eurotiomycetidae</taxon>
        <taxon>Eurotiales</taxon>
        <taxon>Aspergillaceae</taxon>
        <taxon>Aspergillus</taxon>
        <taxon>Aspergillus subgen. Circumdati</taxon>
    </lineage>
</organism>
<proteinExistence type="predicted"/>
<keyword evidence="1" id="KW-1133">Transmembrane helix</keyword>
<protein>
    <submittedName>
        <fullName evidence="2">Uncharacterized protein</fullName>
    </submittedName>
</protein>
<name>A0A5N6YN26_9EURO</name>
<reference evidence="2" key="1">
    <citation type="submission" date="2019-04" db="EMBL/GenBank/DDBJ databases">
        <title>Friends and foes A comparative genomics study of 23 Aspergillus species from section Flavi.</title>
        <authorList>
            <consortium name="DOE Joint Genome Institute"/>
            <person name="Kjaerbolling I."/>
            <person name="Vesth T."/>
            <person name="Frisvad J.C."/>
            <person name="Nybo J.L."/>
            <person name="Theobald S."/>
            <person name="Kildgaard S."/>
            <person name="Isbrandt T."/>
            <person name="Kuo A."/>
            <person name="Sato A."/>
            <person name="Lyhne E.K."/>
            <person name="Kogle M.E."/>
            <person name="Wiebenga A."/>
            <person name="Kun R.S."/>
            <person name="Lubbers R.J."/>
            <person name="Makela M.R."/>
            <person name="Barry K."/>
            <person name="Chovatia M."/>
            <person name="Clum A."/>
            <person name="Daum C."/>
            <person name="Haridas S."/>
            <person name="He G."/>
            <person name="LaButti K."/>
            <person name="Lipzen A."/>
            <person name="Mondo S."/>
            <person name="Riley R."/>
            <person name="Salamov A."/>
            <person name="Simmons B.A."/>
            <person name="Magnuson J.K."/>
            <person name="Henrissat B."/>
            <person name="Mortensen U.H."/>
            <person name="Larsen T.O."/>
            <person name="Devries R.P."/>
            <person name="Grigoriev I.V."/>
            <person name="Machida M."/>
            <person name="Baker S.E."/>
            <person name="Andersen M.R."/>
        </authorList>
    </citation>
    <scope>NUCLEOTIDE SEQUENCE</scope>
    <source>
        <strain evidence="2">CBS 117612</strain>
    </source>
</reference>
<evidence type="ECO:0000313" key="2">
    <source>
        <dbReference type="EMBL" id="KAE8346905.1"/>
    </source>
</evidence>
<dbReference type="AlphaFoldDB" id="A0A5N6YN26"/>